<reference evidence="2 3" key="1">
    <citation type="submission" date="2017-04" db="EMBL/GenBank/DDBJ databases">
        <title>Draft genome sequence of Tuber borchii Vittad., a whitish edible truffle.</title>
        <authorList>
            <consortium name="DOE Joint Genome Institute"/>
            <person name="Murat C."/>
            <person name="Kuo A."/>
            <person name="Barry K.W."/>
            <person name="Clum A."/>
            <person name="Dockter R.B."/>
            <person name="Fauchery L."/>
            <person name="Iotti M."/>
            <person name="Kohler A."/>
            <person name="Labutti K."/>
            <person name="Lindquist E.A."/>
            <person name="Lipzen A."/>
            <person name="Ohm R.A."/>
            <person name="Wang M."/>
            <person name="Grigoriev I.V."/>
            <person name="Zambonelli A."/>
            <person name="Martin F.M."/>
        </authorList>
    </citation>
    <scope>NUCLEOTIDE SEQUENCE [LARGE SCALE GENOMIC DNA]</scope>
    <source>
        <strain evidence="2 3">Tbo3840</strain>
    </source>
</reference>
<evidence type="ECO:0000313" key="2">
    <source>
        <dbReference type="EMBL" id="PUU74360.1"/>
    </source>
</evidence>
<organism evidence="2 3">
    <name type="scientific">Tuber borchii</name>
    <name type="common">White truffle</name>
    <dbReference type="NCBI Taxonomy" id="42251"/>
    <lineage>
        <taxon>Eukaryota</taxon>
        <taxon>Fungi</taxon>
        <taxon>Dikarya</taxon>
        <taxon>Ascomycota</taxon>
        <taxon>Pezizomycotina</taxon>
        <taxon>Pezizomycetes</taxon>
        <taxon>Pezizales</taxon>
        <taxon>Tuberaceae</taxon>
        <taxon>Tuber</taxon>
    </lineage>
</organism>
<accession>A0A2T6ZFT6</accession>
<gene>
    <name evidence="2" type="ORF">B9Z19DRAFT_1159005</name>
</gene>
<name>A0A2T6ZFT6_TUBBO</name>
<sequence>MLPVARTIKADHSPRSLTLFLPSSNPPSITQALPPKQSLLADNSPITLPREKRPSHLSKNTFLYLPLGNHVHPQQCHKSRYLLRFRQHSKGSRCECSTAYTPRRPQGWHRTSHKRETAKMANKPLCGGPIGHPRPPQGGIPPEPYTRAALPRVGAFPLSYQTRVFSRTRHPHDGYHALRRRASGSCLQ</sequence>
<keyword evidence="3" id="KW-1185">Reference proteome</keyword>
<evidence type="ECO:0000256" key="1">
    <source>
        <dbReference type="SAM" id="MobiDB-lite"/>
    </source>
</evidence>
<comment type="caution">
    <text evidence="2">The sequence shown here is derived from an EMBL/GenBank/DDBJ whole genome shotgun (WGS) entry which is preliminary data.</text>
</comment>
<protein>
    <submittedName>
        <fullName evidence="2">Uncharacterized protein</fullName>
    </submittedName>
</protein>
<dbReference type="EMBL" id="NESQ01000305">
    <property type="protein sequence ID" value="PUU74360.1"/>
    <property type="molecule type" value="Genomic_DNA"/>
</dbReference>
<dbReference type="Proteomes" id="UP000244722">
    <property type="component" value="Unassembled WGS sequence"/>
</dbReference>
<feature type="region of interest" description="Disordered" evidence="1">
    <location>
        <begin position="97"/>
        <end position="116"/>
    </location>
</feature>
<evidence type="ECO:0000313" key="3">
    <source>
        <dbReference type="Proteomes" id="UP000244722"/>
    </source>
</evidence>
<dbReference type="AlphaFoldDB" id="A0A2T6ZFT6"/>
<proteinExistence type="predicted"/>